<evidence type="ECO:0000256" key="1">
    <source>
        <dbReference type="ARBA" id="ARBA00004477"/>
    </source>
</evidence>
<feature type="transmembrane region" description="Helical" evidence="12">
    <location>
        <begin position="29"/>
        <end position="46"/>
    </location>
</feature>
<feature type="transmembrane region" description="Helical" evidence="12">
    <location>
        <begin position="205"/>
        <end position="227"/>
    </location>
</feature>
<dbReference type="GO" id="GO:0005789">
    <property type="term" value="C:endoplasmic reticulum membrane"/>
    <property type="evidence" value="ECO:0007669"/>
    <property type="project" value="UniProtKB-SubCell"/>
</dbReference>
<evidence type="ECO:0000256" key="8">
    <source>
        <dbReference type="ARBA" id="ARBA00034739"/>
    </source>
</evidence>
<gene>
    <name evidence="14" type="ORF">TGP89_226270</name>
</gene>
<protein>
    <recommendedName>
        <fullName evidence="9">BOS complex subunit TMEM147</fullName>
    </recommendedName>
    <alternativeName>
        <fullName evidence="10">Transmembrane protein 147</fullName>
    </alternativeName>
</protein>
<feature type="transmembrane region" description="Helical" evidence="12">
    <location>
        <begin position="73"/>
        <end position="90"/>
    </location>
</feature>
<comment type="subcellular location">
    <subcellularLocation>
        <location evidence="2">Cell membrane</location>
        <topology evidence="2">Multi-pass membrane protein</topology>
    </subcellularLocation>
    <subcellularLocation>
        <location evidence="1">Endoplasmic reticulum membrane</location>
        <topology evidence="1">Multi-pass membrane protein</topology>
    </subcellularLocation>
</comment>
<evidence type="ECO:0000256" key="7">
    <source>
        <dbReference type="ARBA" id="ARBA00023136"/>
    </source>
</evidence>
<feature type="compositionally biased region" description="Low complexity" evidence="11">
    <location>
        <begin position="234"/>
        <end position="245"/>
    </location>
</feature>
<dbReference type="Pfam" id="PF09767">
    <property type="entry name" value="DUF2053"/>
    <property type="match status" value="1"/>
</dbReference>
<evidence type="ECO:0000256" key="2">
    <source>
        <dbReference type="ARBA" id="ARBA00004651"/>
    </source>
</evidence>
<feature type="transmembrane region" description="Helical" evidence="12">
    <location>
        <begin position="167"/>
        <end position="185"/>
    </location>
</feature>
<accession>A0A086KE71</accession>
<keyword evidence="4 12" id="KW-0812">Transmembrane</keyword>
<evidence type="ECO:0000256" key="10">
    <source>
        <dbReference type="ARBA" id="ARBA00034899"/>
    </source>
</evidence>
<feature type="signal peptide" evidence="13">
    <location>
        <begin position="1"/>
        <end position="19"/>
    </location>
</feature>
<evidence type="ECO:0000256" key="11">
    <source>
        <dbReference type="SAM" id="MobiDB-lite"/>
    </source>
</evidence>
<evidence type="ECO:0000256" key="5">
    <source>
        <dbReference type="ARBA" id="ARBA00022824"/>
    </source>
</evidence>
<evidence type="ECO:0000313" key="14">
    <source>
        <dbReference type="EMBL" id="KFG42689.1"/>
    </source>
</evidence>
<reference evidence="14 15" key="1">
    <citation type="submission" date="2014-03" db="EMBL/GenBank/DDBJ databases">
        <authorList>
            <person name="Sibley D."/>
            <person name="Venepally P."/>
            <person name="Karamycheva S."/>
            <person name="Hadjithomas M."/>
            <person name="Khan A."/>
            <person name="Brunk B."/>
            <person name="Roos D."/>
            <person name="Caler E."/>
            <person name="Lorenzi H."/>
        </authorList>
    </citation>
    <scope>NUCLEOTIDE SEQUENCE [LARGE SCALE GENOMIC DNA]</scope>
    <source>
        <strain evidence="15">p89</strain>
    </source>
</reference>
<comment type="similarity">
    <text evidence="8">Belongs to the TMEM147 family.</text>
</comment>
<dbReference type="AlphaFoldDB" id="A0A086KE71"/>
<evidence type="ECO:0000313" key="15">
    <source>
        <dbReference type="Proteomes" id="UP000028828"/>
    </source>
</evidence>
<dbReference type="Proteomes" id="UP000028828">
    <property type="component" value="Unassembled WGS sequence"/>
</dbReference>
<feature type="transmembrane region" description="Helical" evidence="12">
    <location>
        <begin position="135"/>
        <end position="160"/>
    </location>
</feature>
<dbReference type="PANTHER" id="PTHR12869:SF0">
    <property type="entry name" value="BOS COMPLEX SUBUNIT TMEM147"/>
    <property type="match status" value="1"/>
</dbReference>
<comment type="caution">
    <text evidence="14">The sequence shown here is derived from an EMBL/GenBank/DDBJ whole genome shotgun (WGS) entry which is preliminary data.</text>
</comment>
<feature type="chain" id="PRO_5001809224" description="BOS complex subunit TMEM147" evidence="13">
    <location>
        <begin position="20"/>
        <end position="258"/>
    </location>
</feature>
<keyword evidence="13" id="KW-0732">Signal</keyword>
<feature type="region of interest" description="Disordered" evidence="11">
    <location>
        <begin position="233"/>
        <end position="258"/>
    </location>
</feature>
<dbReference type="PANTHER" id="PTHR12869">
    <property type="entry name" value="SMALL SEVEN TRANSMEMBRANE DOMAIN-CONTAINING PROTEIN"/>
    <property type="match status" value="1"/>
</dbReference>
<dbReference type="VEuPathDB" id="ToxoDB:TGP89_226270"/>
<feature type="transmembrane region" description="Helical" evidence="12">
    <location>
        <begin position="102"/>
        <end position="123"/>
    </location>
</feature>
<name>A0A086KE71_TOXGO</name>
<evidence type="ECO:0000256" key="4">
    <source>
        <dbReference type="ARBA" id="ARBA00022692"/>
    </source>
</evidence>
<keyword evidence="7 12" id="KW-0472">Membrane</keyword>
<sequence>MTLLHFFASSVCCFGPIYAVYKATEVSEQAGTLLLVALSSASYLCAQLLRSLVVASLAPATCHLYFVCETFTQILWGVMEIMGLYFVIHHRTALSFDADSRVLSIGLGWSFAHSLFTNLLPILSSARTVAFHWKFLYGALSANVSSVSLLTLTALVFLATRRKQPRAAATTPGILAAVLLLLPFVTSRIIVGGTPSTGPAESPAWWIQLVLHAAVSASVALFTWQLYRSRAAKGTSSQSASTSQQQGGGNGSTYPKRE</sequence>
<keyword evidence="6 12" id="KW-1133">Transmembrane helix</keyword>
<organism evidence="14 15">
    <name type="scientific">Toxoplasma gondii p89</name>
    <dbReference type="NCBI Taxonomy" id="943119"/>
    <lineage>
        <taxon>Eukaryota</taxon>
        <taxon>Sar</taxon>
        <taxon>Alveolata</taxon>
        <taxon>Apicomplexa</taxon>
        <taxon>Conoidasida</taxon>
        <taxon>Coccidia</taxon>
        <taxon>Eucoccidiorida</taxon>
        <taxon>Eimeriorina</taxon>
        <taxon>Sarcocystidae</taxon>
        <taxon>Toxoplasma</taxon>
    </lineage>
</organism>
<evidence type="ECO:0000256" key="6">
    <source>
        <dbReference type="ARBA" id="ARBA00022989"/>
    </source>
</evidence>
<dbReference type="EMBL" id="AEYI02000997">
    <property type="protein sequence ID" value="KFG42689.1"/>
    <property type="molecule type" value="Genomic_DNA"/>
</dbReference>
<dbReference type="GO" id="GO:0005886">
    <property type="term" value="C:plasma membrane"/>
    <property type="evidence" value="ECO:0007669"/>
    <property type="project" value="UniProtKB-SubCell"/>
</dbReference>
<dbReference type="OrthoDB" id="9993532at2759"/>
<evidence type="ECO:0000256" key="3">
    <source>
        <dbReference type="ARBA" id="ARBA00022475"/>
    </source>
</evidence>
<proteinExistence type="inferred from homology"/>
<keyword evidence="5" id="KW-0256">Endoplasmic reticulum</keyword>
<keyword evidence="3" id="KW-1003">Cell membrane</keyword>
<evidence type="ECO:0000256" key="13">
    <source>
        <dbReference type="SAM" id="SignalP"/>
    </source>
</evidence>
<dbReference type="InterPro" id="IPR019164">
    <property type="entry name" value="TMEM147"/>
</dbReference>
<evidence type="ECO:0000256" key="12">
    <source>
        <dbReference type="SAM" id="Phobius"/>
    </source>
</evidence>
<evidence type="ECO:0000256" key="9">
    <source>
        <dbReference type="ARBA" id="ARBA00034846"/>
    </source>
</evidence>